<reference evidence="1" key="1">
    <citation type="submission" date="2018-05" db="EMBL/GenBank/DDBJ databases">
        <authorList>
            <person name="Lanie J.A."/>
            <person name="Ng W.-L."/>
            <person name="Kazmierczak K.M."/>
            <person name="Andrzejewski T.M."/>
            <person name="Davidsen T.M."/>
            <person name="Wayne K.J."/>
            <person name="Tettelin H."/>
            <person name="Glass J.I."/>
            <person name="Rusch D."/>
            <person name="Podicherti R."/>
            <person name="Tsui H.-C.T."/>
            <person name="Winkler M.E."/>
        </authorList>
    </citation>
    <scope>NUCLEOTIDE SEQUENCE</scope>
</reference>
<dbReference type="AlphaFoldDB" id="A0A383C9A8"/>
<proteinExistence type="predicted"/>
<name>A0A383C9A8_9ZZZZ</name>
<protein>
    <submittedName>
        <fullName evidence="1">Uncharacterized protein</fullName>
    </submittedName>
</protein>
<accession>A0A383C9A8</accession>
<dbReference type="EMBL" id="UINC01206819">
    <property type="protein sequence ID" value="SVE28630.1"/>
    <property type="molecule type" value="Genomic_DNA"/>
</dbReference>
<evidence type="ECO:0000313" key="1">
    <source>
        <dbReference type="EMBL" id="SVE28630.1"/>
    </source>
</evidence>
<sequence length="32" mass="3344">MSCLVGFPNGLELNYACASELMETGPVSALLI</sequence>
<feature type="non-terminal residue" evidence="1">
    <location>
        <position position="32"/>
    </location>
</feature>
<organism evidence="1">
    <name type="scientific">marine metagenome</name>
    <dbReference type="NCBI Taxonomy" id="408172"/>
    <lineage>
        <taxon>unclassified sequences</taxon>
        <taxon>metagenomes</taxon>
        <taxon>ecological metagenomes</taxon>
    </lineage>
</organism>
<gene>
    <name evidence="1" type="ORF">METZ01_LOCUS481484</name>
</gene>